<dbReference type="InterPro" id="IPR036875">
    <property type="entry name" value="Znf_CCHC_sf"/>
</dbReference>
<keyword evidence="10" id="KW-0239">DNA-directed DNA polymerase</keyword>
<evidence type="ECO:0000256" key="3">
    <source>
        <dbReference type="ARBA" id="ARBA00022695"/>
    </source>
</evidence>
<evidence type="ECO:0000256" key="13">
    <source>
        <dbReference type="ARBA" id="ARBA00023268"/>
    </source>
</evidence>
<evidence type="ECO:0000313" key="17">
    <source>
        <dbReference type="EMBL" id="KAH0784254.1"/>
    </source>
</evidence>
<keyword evidence="4" id="KW-0479">Metal-binding</keyword>
<dbReference type="Pfam" id="PF03732">
    <property type="entry name" value="Retrotrans_gag"/>
    <property type="match status" value="1"/>
</dbReference>
<keyword evidence="5" id="KW-0064">Aspartyl protease</keyword>
<dbReference type="Gene3D" id="1.10.340.70">
    <property type="match status" value="1"/>
</dbReference>
<reference evidence="17 18" key="1">
    <citation type="journal article" date="2021" name="bioRxiv">
        <title>Chromosome-scale and haplotype-resolved genome assembly of a tetraploid potato cultivar.</title>
        <authorList>
            <person name="Sun H."/>
            <person name="Jiao W.-B."/>
            <person name="Krause K."/>
            <person name="Campoy J.A."/>
            <person name="Goel M."/>
            <person name="Folz-Donahue K."/>
            <person name="Kukat C."/>
            <person name="Huettel B."/>
            <person name="Schneeberger K."/>
        </authorList>
    </citation>
    <scope>NUCLEOTIDE SEQUENCE [LARGE SCALE GENOMIC DNA]</scope>
    <source>
        <strain evidence="17">SolTubOtavaFocal</strain>
        <tissue evidence="17">Leaves</tissue>
    </source>
</reference>
<feature type="domain" description="CCHC-type" evidence="16">
    <location>
        <begin position="412"/>
        <end position="426"/>
    </location>
</feature>
<keyword evidence="14" id="KW-0863">Zinc-finger</keyword>
<evidence type="ECO:0000313" key="18">
    <source>
        <dbReference type="Proteomes" id="UP000826656"/>
    </source>
</evidence>
<dbReference type="Gene3D" id="3.10.10.10">
    <property type="entry name" value="HIV Type 1 Reverse Transcriptase, subunit A, domain 1"/>
    <property type="match status" value="1"/>
</dbReference>
<dbReference type="Gene3D" id="3.30.420.10">
    <property type="entry name" value="Ribonuclease H-like superfamily/Ribonuclease H"/>
    <property type="match status" value="1"/>
</dbReference>
<evidence type="ECO:0000259" key="16">
    <source>
        <dbReference type="PROSITE" id="PS50158"/>
    </source>
</evidence>
<protein>
    <recommendedName>
        <fullName evidence="16">CCHC-type domain-containing protein</fullName>
    </recommendedName>
</protein>
<evidence type="ECO:0000256" key="5">
    <source>
        <dbReference type="ARBA" id="ARBA00022750"/>
    </source>
</evidence>
<dbReference type="Pfam" id="PF24626">
    <property type="entry name" value="SH3_Tf2-1"/>
    <property type="match status" value="1"/>
</dbReference>
<feature type="region of interest" description="Disordered" evidence="15">
    <location>
        <begin position="113"/>
        <end position="132"/>
    </location>
</feature>
<dbReference type="Pfam" id="PF08284">
    <property type="entry name" value="RVP_2"/>
    <property type="match status" value="1"/>
</dbReference>
<keyword evidence="9" id="KW-0695">RNA-directed DNA polymerase</keyword>
<dbReference type="InterPro" id="IPR041588">
    <property type="entry name" value="Integrase_H2C2"/>
</dbReference>
<evidence type="ECO:0000256" key="4">
    <source>
        <dbReference type="ARBA" id="ARBA00022723"/>
    </source>
</evidence>
<dbReference type="InterPro" id="IPR005162">
    <property type="entry name" value="Retrotrans_gag_dom"/>
</dbReference>
<evidence type="ECO:0000256" key="6">
    <source>
        <dbReference type="ARBA" id="ARBA00022801"/>
    </source>
</evidence>
<dbReference type="Gene3D" id="4.10.60.10">
    <property type="entry name" value="Zinc finger, CCHC-type"/>
    <property type="match status" value="1"/>
</dbReference>
<keyword evidence="18" id="KW-1185">Reference proteome</keyword>
<dbReference type="InterPro" id="IPR001878">
    <property type="entry name" value="Znf_CCHC"/>
</dbReference>
<dbReference type="PANTHER" id="PTHR37984:SF5">
    <property type="entry name" value="PROTEIN NYNRIN-LIKE"/>
    <property type="match status" value="1"/>
</dbReference>
<keyword evidence="2" id="KW-0808">Transferase</keyword>
<organism evidence="17 18">
    <name type="scientific">Solanum tuberosum</name>
    <name type="common">Potato</name>
    <dbReference type="NCBI Taxonomy" id="4113"/>
    <lineage>
        <taxon>Eukaryota</taxon>
        <taxon>Viridiplantae</taxon>
        <taxon>Streptophyta</taxon>
        <taxon>Embryophyta</taxon>
        <taxon>Tracheophyta</taxon>
        <taxon>Spermatophyta</taxon>
        <taxon>Magnoliopsida</taxon>
        <taxon>eudicotyledons</taxon>
        <taxon>Gunneridae</taxon>
        <taxon>Pentapetalae</taxon>
        <taxon>asterids</taxon>
        <taxon>lamiids</taxon>
        <taxon>Solanales</taxon>
        <taxon>Solanaceae</taxon>
        <taxon>Solanoideae</taxon>
        <taxon>Solaneae</taxon>
        <taxon>Solanum</taxon>
    </lineage>
</organism>
<feature type="compositionally biased region" description="Gly residues" evidence="15">
    <location>
        <begin position="447"/>
        <end position="462"/>
    </location>
</feature>
<dbReference type="Proteomes" id="UP000826656">
    <property type="component" value="Unassembled WGS sequence"/>
</dbReference>
<evidence type="ECO:0000256" key="15">
    <source>
        <dbReference type="SAM" id="MobiDB-lite"/>
    </source>
</evidence>
<dbReference type="CDD" id="cd00303">
    <property type="entry name" value="retropepsin_like"/>
    <property type="match status" value="1"/>
</dbReference>
<comment type="caution">
    <text evidence="17">The sequence shown here is derived from an EMBL/GenBank/DDBJ whole genome shotgun (WGS) entry which is preliminary data.</text>
</comment>
<keyword evidence="1" id="KW-0645">Protease</keyword>
<evidence type="ECO:0000256" key="8">
    <source>
        <dbReference type="ARBA" id="ARBA00022908"/>
    </source>
</evidence>
<dbReference type="InterPro" id="IPR012337">
    <property type="entry name" value="RNaseH-like_sf"/>
</dbReference>
<evidence type="ECO:0000256" key="1">
    <source>
        <dbReference type="ARBA" id="ARBA00022670"/>
    </source>
</evidence>
<dbReference type="InterPro" id="IPR041577">
    <property type="entry name" value="RT_RNaseH_2"/>
</dbReference>
<dbReference type="InterPro" id="IPR043502">
    <property type="entry name" value="DNA/RNA_pol_sf"/>
</dbReference>
<keyword evidence="7" id="KW-0460">Magnesium</keyword>
<evidence type="ECO:0000256" key="11">
    <source>
        <dbReference type="ARBA" id="ARBA00023125"/>
    </source>
</evidence>
<feature type="region of interest" description="Disordered" evidence="15">
    <location>
        <begin position="439"/>
        <end position="486"/>
    </location>
</feature>
<dbReference type="PROSITE" id="PS00141">
    <property type="entry name" value="ASP_PROTEASE"/>
    <property type="match status" value="1"/>
</dbReference>
<evidence type="ECO:0000256" key="2">
    <source>
        <dbReference type="ARBA" id="ARBA00022679"/>
    </source>
</evidence>
<keyword evidence="13" id="KW-0511">Multifunctional enzyme</keyword>
<keyword evidence="11" id="KW-0238">DNA-binding</keyword>
<evidence type="ECO:0000256" key="14">
    <source>
        <dbReference type="PROSITE-ProRule" id="PRU00047"/>
    </source>
</evidence>
<dbReference type="InterPro" id="IPR036397">
    <property type="entry name" value="RNaseH_sf"/>
</dbReference>
<dbReference type="Pfam" id="PF17921">
    <property type="entry name" value="Integrase_H2C2"/>
    <property type="match status" value="1"/>
</dbReference>
<gene>
    <name evidence="17" type="ORF">KY290_003852</name>
</gene>
<dbReference type="InterPro" id="IPR050951">
    <property type="entry name" value="Retrovirus_Pol_polyprotein"/>
</dbReference>
<dbReference type="PROSITE" id="PS50158">
    <property type="entry name" value="ZF_CCHC"/>
    <property type="match status" value="1"/>
</dbReference>
<keyword evidence="8" id="KW-0229">DNA integration</keyword>
<dbReference type="SUPFAM" id="SSF57756">
    <property type="entry name" value="Retrovirus zinc finger-like domains"/>
    <property type="match status" value="1"/>
</dbReference>
<proteinExistence type="predicted"/>
<dbReference type="EMBL" id="JAIVGD010000001">
    <property type="protein sequence ID" value="KAH0784254.1"/>
    <property type="molecule type" value="Genomic_DNA"/>
</dbReference>
<evidence type="ECO:0000256" key="12">
    <source>
        <dbReference type="ARBA" id="ARBA00023172"/>
    </source>
</evidence>
<evidence type="ECO:0000256" key="9">
    <source>
        <dbReference type="ARBA" id="ARBA00022918"/>
    </source>
</evidence>
<dbReference type="Pfam" id="PF00098">
    <property type="entry name" value="zf-CCHC"/>
    <property type="match status" value="1"/>
</dbReference>
<dbReference type="Pfam" id="PF17919">
    <property type="entry name" value="RT_RNaseH_2"/>
    <property type="match status" value="1"/>
</dbReference>
<dbReference type="PANTHER" id="PTHR37984">
    <property type="entry name" value="PROTEIN CBG26694"/>
    <property type="match status" value="1"/>
</dbReference>
<keyword evidence="6" id="KW-0378">Hydrolase</keyword>
<accession>A0ABQ7WU13</accession>
<evidence type="ECO:0000256" key="7">
    <source>
        <dbReference type="ARBA" id="ARBA00022842"/>
    </source>
</evidence>
<keyword evidence="3" id="KW-0548">Nucleotidyltransferase</keyword>
<evidence type="ECO:0000256" key="10">
    <source>
        <dbReference type="ARBA" id="ARBA00022932"/>
    </source>
</evidence>
<dbReference type="SMART" id="SM00343">
    <property type="entry name" value="ZnF_C2HC"/>
    <property type="match status" value="1"/>
</dbReference>
<keyword evidence="14" id="KW-0862">Zinc</keyword>
<dbReference type="SUPFAM" id="SSF56672">
    <property type="entry name" value="DNA/RNA polymerases"/>
    <property type="match status" value="1"/>
</dbReference>
<dbReference type="InterPro" id="IPR001969">
    <property type="entry name" value="Aspartic_peptidase_AS"/>
</dbReference>
<keyword evidence="12" id="KW-0233">DNA recombination</keyword>
<sequence length="1200" mass="134211">MKAALALDCAALEEPLQRSDGRCGGLDLRNEPQATPTHFSPFLRLKLKNKRNESEKGRIKFLRVSSLFRGSSGSPTGVLVWVPITTVWVVTKLIVNTKYNGVRPIAPVNAPAGESVARGPGQGRGRRRAREEGVEVENVEEVGQEKEVQAEATCIPPIDPVLAQQIMLFLKGLAGSGVLSSAQTTQAPSNPPIAITTPKVGGTGGNDAFFRPLLGSVMSGNEHDMLTKFMKLKPPLFLGSESEDAYEFILDCYERLHKLGIVHQHGVEFVSFQLQREYVPRTLRDHKKDEFIALEQGGMSVAAYEAKFHDLSRYTTQLVTTEEEKIHLFIRGLNSELQVLSVQMTSAGMSFNEVTNYVKKEEGGRPTLAAKPIQSAMPASTGNYSGTSSYNFQDSQGVMPWMGGRPSFDRTCYNCGEPGHIRKDCPHPRVLDAVQDPSRAMVPAGNGSNGRGHPQGGRGGNQRGRRGRGNGNGGRGNTQPGREVARQDDRVQCYAFSGKNEAEASDAVITSTILVCDRMANVLFDSGSTYSYVSVRFASDFDMICDILDAPIRVSTLVGESVIVTHVYRVFPLLFMGFQTWVDLSVTLEIPGWEKLEWEGVYKPKQAKIISSIRASKLVEQGCLAYLAHIRDVEIEAPSIESIHVVSEFSKVFPNDFPGMPPDRDIDFCIDLEPGTRPISISPYRMALTELRELKTQIQELLDKRFIHPSASPWGAPVLFVKKKDGISKEGVMVDPQKIEAIKNWVQPSPVTEESFQRLKILLTTALILALPIEGKDFIVYRDASHSGLGAVLMQDKNRRWMELHKDYDVTIQYHLGKANVVADALSQKTVSMGSLACLSASKRPLAKEIQTLESKFMQLGISKRGGVLASIEVRATFIEEIKAKQFEDENLEELKKKTAIGKAQETTLDADGVLNFKGRLCVPRVDDLIEKLLAESYEGCRDPVTKMYRDLKRIYWWLEMKKDIAEFVVKYQNCQQVKYEHQRPACLLQRMSIPEWKWERIAMDFVVGLPKTLGKFDSIWVVVDRLTKLAHFIPVSPMKGVLRFSKKGKLSPRYIGSFEILECVGPMAYKLALPPNLLSVHPEQAIAILDRDVRKLRTKDIKCVKVQWKHRPVEEATWETERDMREKYPQFFVDSALCFVSAILALDCAALEEPLQRAKERIPGDSYSFFTILETKNKQNESGKGRIKFLRVSSLFRGR</sequence>
<name>A0ABQ7WU13_SOLTU</name>
<dbReference type="InterPro" id="IPR056924">
    <property type="entry name" value="SH3_Tf2-1"/>
</dbReference>
<dbReference type="SUPFAM" id="SSF53098">
    <property type="entry name" value="Ribonuclease H-like"/>
    <property type="match status" value="1"/>
</dbReference>